<dbReference type="EMBL" id="CP012029">
    <property type="protein sequence ID" value="ALO24826.1"/>
    <property type="molecule type" value="Genomic_DNA"/>
</dbReference>
<organism evidence="1">
    <name type="scientific">Leptospira borgpetersenii serovar Ballum</name>
    <dbReference type="NCBI Taxonomy" id="280505"/>
    <lineage>
        <taxon>Bacteria</taxon>
        <taxon>Pseudomonadati</taxon>
        <taxon>Spirochaetota</taxon>
        <taxon>Spirochaetia</taxon>
        <taxon>Leptospirales</taxon>
        <taxon>Leptospiraceae</taxon>
        <taxon>Leptospira</taxon>
    </lineage>
</organism>
<dbReference type="AlphaFoldDB" id="A0A0S2IMC0"/>
<reference evidence="1 2" key="1">
    <citation type="journal article" date="2015" name="PLoS Negl. Trop. Dis.">
        <title>Distribution of Plasmids in Distinct Leptospira Pathogenic Species.</title>
        <authorList>
            <person name="Wang Y."/>
            <person name="Zhuang X."/>
            <person name="Zhong Y."/>
            <person name="Zhang C."/>
            <person name="Zhang Y."/>
            <person name="Zeng L."/>
            <person name="Zhu Y."/>
            <person name="He P."/>
            <person name="Dong K."/>
            <person name="Pal U."/>
            <person name="Guo X."/>
            <person name="Qin J."/>
        </authorList>
    </citation>
    <scope>NUCLEOTIDE SEQUENCE [LARGE SCALE GENOMIC DNA]</scope>
    <source>
        <strain evidence="1 2">56604</strain>
    </source>
</reference>
<gene>
    <name evidence="1" type="ORF">LBBP_00476</name>
</gene>
<proteinExistence type="predicted"/>
<dbReference type="PATRIC" id="fig|280505.15.peg.466"/>
<accession>A0A0S2IMC0</accession>
<protein>
    <submittedName>
        <fullName evidence="1">Uncharacterized protein</fullName>
    </submittedName>
</protein>
<sequence>MLIYGFSNGFYRWNIFVGVPTSEVLGQALNILHNFKYE</sequence>
<evidence type="ECO:0000313" key="2">
    <source>
        <dbReference type="Proteomes" id="UP000058857"/>
    </source>
</evidence>
<evidence type="ECO:0000313" key="1">
    <source>
        <dbReference type="EMBL" id="ALO24826.1"/>
    </source>
</evidence>
<name>A0A0S2IMC0_LEPBO</name>
<dbReference type="Proteomes" id="UP000058857">
    <property type="component" value="Chromosome 1"/>
</dbReference>